<proteinExistence type="inferred from homology"/>
<dbReference type="NCBIfam" id="TIGR00251">
    <property type="entry name" value="DUF167 family protein"/>
    <property type="match status" value="1"/>
</dbReference>
<gene>
    <name evidence="3" type="ORF">ACD_49C00060G0060</name>
</gene>
<dbReference type="EMBL" id="AMFJ01021646">
    <property type="protein sequence ID" value="EKD66218.1"/>
    <property type="molecule type" value="Genomic_DNA"/>
</dbReference>
<dbReference type="InterPro" id="IPR003746">
    <property type="entry name" value="DUF167"/>
</dbReference>
<evidence type="ECO:0000256" key="2">
    <source>
        <dbReference type="HAMAP-Rule" id="MF_00634"/>
    </source>
</evidence>
<evidence type="ECO:0000313" key="3">
    <source>
        <dbReference type="EMBL" id="EKD66218.1"/>
    </source>
</evidence>
<accession>K2BBS6</accession>
<evidence type="ECO:0000256" key="1">
    <source>
        <dbReference type="ARBA" id="ARBA00010364"/>
    </source>
</evidence>
<dbReference type="InterPro" id="IPR036591">
    <property type="entry name" value="YggU-like_sf"/>
</dbReference>
<dbReference type="HAMAP" id="MF_00634">
    <property type="entry name" value="UPF0235"/>
    <property type="match status" value="1"/>
</dbReference>
<sequence>MQLKEYVKFIDNKAYLRIKVTPRQQKTEFFQIMEDGTLKIRLKAIPEKWKANLELIRYLWEQLNIPKAKIEIISGAGDEVKMVRIMVG</sequence>
<dbReference type="AlphaFoldDB" id="K2BBS6"/>
<organism evidence="3">
    <name type="scientific">uncultured bacterium</name>
    <name type="common">gcode 4</name>
    <dbReference type="NCBI Taxonomy" id="1234023"/>
    <lineage>
        <taxon>Bacteria</taxon>
        <taxon>environmental samples</taxon>
    </lineage>
</organism>
<comment type="caution">
    <text evidence="3">The sequence shown here is derived from an EMBL/GenBank/DDBJ whole genome shotgun (WGS) entry which is preliminary data.</text>
</comment>
<protein>
    <recommendedName>
        <fullName evidence="2">UPF0235 protein ACD_49C00060G0060</fullName>
    </recommendedName>
</protein>
<dbReference type="SMART" id="SM01152">
    <property type="entry name" value="DUF167"/>
    <property type="match status" value="1"/>
</dbReference>
<dbReference type="Gene3D" id="3.30.1200.10">
    <property type="entry name" value="YggU-like"/>
    <property type="match status" value="1"/>
</dbReference>
<dbReference type="Pfam" id="PF02594">
    <property type="entry name" value="DUF167"/>
    <property type="match status" value="1"/>
</dbReference>
<comment type="similarity">
    <text evidence="1 2">Belongs to the UPF0235 family.</text>
</comment>
<name>K2BBS6_9BACT</name>
<dbReference type="SUPFAM" id="SSF69786">
    <property type="entry name" value="YggU-like"/>
    <property type="match status" value="1"/>
</dbReference>
<reference evidence="3" key="1">
    <citation type="journal article" date="2012" name="Science">
        <title>Fermentation, hydrogen, and sulfur metabolism in multiple uncultivated bacterial phyla.</title>
        <authorList>
            <person name="Wrighton K.C."/>
            <person name="Thomas B.C."/>
            <person name="Sharon I."/>
            <person name="Miller C.S."/>
            <person name="Castelle C.J."/>
            <person name="VerBerkmoes N.C."/>
            <person name="Wilkins M.J."/>
            <person name="Hettich R.L."/>
            <person name="Lipton M.S."/>
            <person name="Williams K.H."/>
            <person name="Long P.E."/>
            <person name="Banfield J.F."/>
        </authorList>
    </citation>
    <scope>NUCLEOTIDE SEQUENCE [LARGE SCALE GENOMIC DNA]</scope>
</reference>